<dbReference type="OrthoDB" id="21243at2759"/>
<dbReference type="GO" id="GO:0070154">
    <property type="term" value="P:mitochondrial lysyl-tRNA aminoacylation"/>
    <property type="evidence" value="ECO:0007669"/>
    <property type="project" value="EnsemblFungi"/>
</dbReference>
<evidence type="ECO:0000256" key="1">
    <source>
        <dbReference type="ARBA" id="ARBA00022598"/>
    </source>
</evidence>
<dbReference type="Proteomes" id="UP000094336">
    <property type="component" value="Unassembled WGS sequence"/>
</dbReference>
<name>A0A1E3QMW1_9ASCO</name>
<keyword evidence="1" id="KW-0436">Ligase</keyword>
<dbReference type="GO" id="GO:0005524">
    <property type="term" value="F:ATP binding"/>
    <property type="evidence" value="ECO:0007669"/>
    <property type="project" value="UniProtKB-KW"/>
</dbReference>
<dbReference type="STRING" id="984486.A0A1E3QMW1"/>
<dbReference type="GO" id="GO:0005739">
    <property type="term" value="C:mitochondrion"/>
    <property type="evidence" value="ECO:0007669"/>
    <property type="project" value="EnsemblFungi"/>
</dbReference>
<dbReference type="GO" id="GO:0004824">
    <property type="term" value="F:lysine-tRNA ligase activity"/>
    <property type="evidence" value="ECO:0007669"/>
    <property type="project" value="EnsemblFungi"/>
</dbReference>
<reference evidence="8" key="1">
    <citation type="submission" date="2016-05" db="EMBL/GenBank/DDBJ databases">
        <title>Comparative genomics of biotechnologically important yeasts.</title>
        <authorList>
            <consortium name="DOE Joint Genome Institute"/>
            <person name="Riley R."/>
            <person name="Haridas S."/>
            <person name="Wolfe K.H."/>
            <person name="Lopes M.R."/>
            <person name="Hittinger C.T."/>
            <person name="Goker M."/>
            <person name="Salamov A."/>
            <person name="Wisecaver J."/>
            <person name="Long T.M."/>
            <person name="Aerts A.L."/>
            <person name="Barry K."/>
            <person name="Choi C."/>
            <person name="Clum A."/>
            <person name="Coughlan A.Y."/>
            <person name="Deshpande S."/>
            <person name="Douglass A.P."/>
            <person name="Hanson S.J."/>
            <person name="Klenk H.-P."/>
            <person name="Labutti K."/>
            <person name="Lapidus A."/>
            <person name="Lindquist E."/>
            <person name="Lipzen A."/>
            <person name="Meier-Kolthoff J.P."/>
            <person name="Ohm R.A."/>
            <person name="Otillar R.P."/>
            <person name="Pangilinan J."/>
            <person name="Peng Y."/>
            <person name="Rokas A."/>
            <person name="Rosa C.A."/>
            <person name="Scheuner C."/>
            <person name="Sibirny A.A."/>
            <person name="Slot J.C."/>
            <person name="Stielow J.B."/>
            <person name="Sun H."/>
            <person name="Kurtzman C.P."/>
            <person name="Blackwell M."/>
            <person name="Grigoriev I.V."/>
            <person name="Jeffries T.W."/>
        </authorList>
    </citation>
    <scope>NUCLEOTIDE SEQUENCE [LARGE SCALE GENOMIC DNA]</scope>
    <source>
        <strain evidence="8">NRRL Y-12698</strain>
    </source>
</reference>
<sequence>MLPLLNRTARPSRLISCPRLNSTQAITHEEREVLEFANRKNLIKANPKDFYPTLSEARFNDAIHLRVPEFIEQFQKYEFPPENRLSKYYTVEGKIQNIRKAGKAMYFIDVVQDFHKVQLVATNSMMKMSKEAFAEAHETLKKGDIITCKGFPGTTKVGELSVKLTEAIRLAVPALHPLPPKLNDRSKIRLNRVVDYLVNAKSRERMIVKSILLTSIRRFFNEREFLEVQTPIIGNSSKGANATPFTTSSQHLKDVTEKPIELHLRVAPELWLKRLVIGGFEKVYEIGQVFRNEGIDRTHNPEFTSCEFYQSFTTLEELMGITEQLFLYIAKDLLSTNLKVTDGLKARAQVLVDNLTTNSGVFARLEFIPALERTTGHPFPAVLSQESLLAYYATIGLKKPSLNPSPIQLLDELSATYLEPLCKEYPTFIYHQPAIMSPLAKSTEIAYGEKRYEISRRFEMYIHGKEYVNAYEEQNSPFQQLENFMHQQESKDQYLDDEMLVPDHKYVEAMEWGLPPTGGWGLGVDRLVMFLTKSDRIEEVLSFGDLSDVTKQ</sequence>
<keyword evidence="3" id="KW-0067">ATP-binding</keyword>
<gene>
    <name evidence="7" type="ORF">BABINDRAFT_162098</name>
</gene>
<dbReference type="InterPro" id="IPR045864">
    <property type="entry name" value="aa-tRNA-synth_II/BPL/LPL"/>
</dbReference>
<dbReference type="InterPro" id="IPR004365">
    <property type="entry name" value="NA-bd_OB_tRNA"/>
</dbReference>
<evidence type="ECO:0000256" key="2">
    <source>
        <dbReference type="ARBA" id="ARBA00022741"/>
    </source>
</evidence>
<evidence type="ECO:0000313" key="8">
    <source>
        <dbReference type="Proteomes" id="UP000094336"/>
    </source>
</evidence>
<evidence type="ECO:0000256" key="3">
    <source>
        <dbReference type="ARBA" id="ARBA00022840"/>
    </source>
</evidence>
<evidence type="ECO:0000256" key="4">
    <source>
        <dbReference type="ARBA" id="ARBA00023146"/>
    </source>
</evidence>
<dbReference type="GO" id="GO:0000049">
    <property type="term" value="F:tRNA binding"/>
    <property type="evidence" value="ECO:0007669"/>
    <property type="project" value="TreeGrafter"/>
</dbReference>
<dbReference type="InterPro" id="IPR018149">
    <property type="entry name" value="Lys-tRNA-synth_II_C"/>
</dbReference>
<dbReference type="PANTHER" id="PTHR42918:SF5">
    <property type="entry name" value="LYSINE--TRNA LIGASE, MITOCHONDRIAL"/>
    <property type="match status" value="1"/>
</dbReference>
<dbReference type="InterPro" id="IPR006195">
    <property type="entry name" value="aa-tRNA-synth_II"/>
</dbReference>
<protein>
    <recommendedName>
        <fullName evidence="5">Lysyl-tRNA synthetase</fullName>
    </recommendedName>
</protein>
<keyword evidence="2" id="KW-0547">Nucleotide-binding</keyword>
<accession>A0A1E3QMW1</accession>
<keyword evidence="8" id="KW-1185">Reference proteome</keyword>
<evidence type="ECO:0000313" key="7">
    <source>
        <dbReference type="EMBL" id="ODQ79029.1"/>
    </source>
</evidence>
<dbReference type="InterPro" id="IPR004364">
    <property type="entry name" value="Aa-tRNA-synt_II"/>
</dbReference>
<dbReference type="RefSeq" id="XP_018984357.1">
    <property type="nucleotide sequence ID" value="XM_019129173.1"/>
</dbReference>
<proteinExistence type="predicted"/>
<dbReference type="Pfam" id="PF00152">
    <property type="entry name" value="tRNA-synt_2"/>
    <property type="match status" value="1"/>
</dbReference>
<dbReference type="Gene3D" id="3.30.930.10">
    <property type="entry name" value="Bira Bifunctional Protein, Domain 2"/>
    <property type="match status" value="1"/>
</dbReference>
<dbReference type="InterPro" id="IPR012340">
    <property type="entry name" value="NA-bd_OB-fold"/>
</dbReference>
<dbReference type="SUPFAM" id="SSF55681">
    <property type="entry name" value="Class II aaRS and biotin synthetases"/>
    <property type="match status" value="1"/>
</dbReference>
<dbReference type="AlphaFoldDB" id="A0A1E3QMW1"/>
<dbReference type="EMBL" id="KV454433">
    <property type="protein sequence ID" value="ODQ79029.1"/>
    <property type="molecule type" value="Genomic_DNA"/>
</dbReference>
<dbReference type="PANTHER" id="PTHR42918">
    <property type="entry name" value="LYSYL-TRNA SYNTHETASE"/>
    <property type="match status" value="1"/>
</dbReference>
<evidence type="ECO:0000259" key="6">
    <source>
        <dbReference type="PROSITE" id="PS50862"/>
    </source>
</evidence>
<evidence type="ECO:0000256" key="5">
    <source>
        <dbReference type="ARBA" id="ARBA00030563"/>
    </source>
</evidence>
<keyword evidence="4" id="KW-0030">Aminoacyl-tRNA synthetase</keyword>
<dbReference type="SUPFAM" id="SSF50249">
    <property type="entry name" value="Nucleic acid-binding proteins"/>
    <property type="match status" value="1"/>
</dbReference>
<dbReference type="CDD" id="cd04322">
    <property type="entry name" value="LysRS_N"/>
    <property type="match status" value="1"/>
</dbReference>
<dbReference type="PROSITE" id="PS50862">
    <property type="entry name" value="AA_TRNA_LIGASE_II"/>
    <property type="match status" value="1"/>
</dbReference>
<dbReference type="GO" id="GO:0008033">
    <property type="term" value="P:tRNA processing"/>
    <property type="evidence" value="ECO:0007669"/>
    <property type="project" value="EnsemblFungi"/>
</dbReference>
<dbReference type="PRINTS" id="PR00982">
    <property type="entry name" value="TRNASYNTHLYS"/>
</dbReference>
<dbReference type="GeneID" id="30147026"/>
<dbReference type="InterPro" id="IPR044136">
    <property type="entry name" value="Lys-tRNA-ligase_II_N"/>
</dbReference>
<organism evidence="7 8">
    <name type="scientific">Babjeviella inositovora NRRL Y-12698</name>
    <dbReference type="NCBI Taxonomy" id="984486"/>
    <lineage>
        <taxon>Eukaryota</taxon>
        <taxon>Fungi</taxon>
        <taxon>Dikarya</taxon>
        <taxon>Ascomycota</taxon>
        <taxon>Saccharomycotina</taxon>
        <taxon>Pichiomycetes</taxon>
        <taxon>Serinales incertae sedis</taxon>
        <taxon>Babjeviella</taxon>
    </lineage>
</organism>
<dbReference type="Pfam" id="PF01336">
    <property type="entry name" value="tRNA_anti-codon"/>
    <property type="match status" value="1"/>
</dbReference>
<dbReference type="Gene3D" id="2.40.50.140">
    <property type="entry name" value="Nucleic acid-binding proteins"/>
    <property type="match status" value="1"/>
</dbReference>
<feature type="domain" description="Aminoacyl-transfer RNA synthetases class-II family profile" evidence="6">
    <location>
        <begin position="208"/>
        <end position="551"/>
    </location>
</feature>